<feature type="transmembrane region" description="Helical" evidence="6">
    <location>
        <begin position="195"/>
        <end position="217"/>
    </location>
</feature>
<keyword evidence="3 6" id="KW-0812">Transmembrane</keyword>
<feature type="transmembrane region" description="Helical" evidence="6">
    <location>
        <begin position="353"/>
        <end position="372"/>
    </location>
</feature>
<feature type="transmembrane region" description="Helical" evidence="6">
    <location>
        <begin position="384"/>
        <end position="402"/>
    </location>
</feature>
<evidence type="ECO:0000256" key="5">
    <source>
        <dbReference type="ARBA" id="ARBA00023136"/>
    </source>
</evidence>
<keyword evidence="8" id="KW-1185">Reference proteome</keyword>
<dbReference type="InterPro" id="IPR044644">
    <property type="entry name" value="DinF-like"/>
</dbReference>
<dbReference type="GO" id="GO:0015297">
    <property type="term" value="F:antiporter activity"/>
    <property type="evidence" value="ECO:0007669"/>
    <property type="project" value="InterPro"/>
</dbReference>
<evidence type="ECO:0000256" key="1">
    <source>
        <dbReference type="ARBA" id="ARBA00004141"/>
    </source>
</evidence>
<feature type="transmembrane region" description="Helical" evidence="6">
    <location>
        <begin position="313"/>
        <end position="333"/>
    </location>
</feature>
<dbReference type="KEGG" id="dalk:DSCA_42850"/>
<accession>A0A5K7YPS8</accession>
<proteinExistence type="inferred from homology"/>
<evidence type="ECO:0000256" key="2">
    <source>
        <dbReference type="ARBA" id="ARBA00010199"/>
    </source>
</evidence>
<dbReference type="PANTHER" id="PTHR42893:SF46">
    <property type="entry name" value="PROTEIN DETOXIFICATION 44, CHLOROPLASTIC"/>
    <property type="match status" value="1"/>
</dbReference>
<evidence type="ECO:0000313" key="8">
    <source>
        <dbReference type="Proteomes" id="UP000427906"/>
    </source>
</evidence>
<organism evidence="7 8">
    <name type="scientific">Desulfosarcina alkanivorans</name>
    <dbReference type="NCBI Taxonomy" id="571177"/>
    <lineage>
        <taxon>Bacteria</taxon>
        <taxon>Pseudomonadati</taxon>
        <taxon>Thermodesulfobacteriota</taxon>
        <taxon>Desulfobacteria</taxon>
        <taxon>Desulfobacterales</taxon>
        <taxon>Desulfosarcinaceae</taxon>
        <taxon>Desulfosarcina</taxon>
    </lineage>
</organism>
<dbReference type="Pfam" id="PF01554">
    <property type="entry name" value="MatE"/>
    <property type="match status" value="1"/>
</dbReference>
<keyword evidence="5 6" id="KW-0472">Membrane</keyword>
<evidence type="ECO:0000313" key="7">
    <source>
        <dbReference type="EMBL" id="BBO70355.1"/>
    </source>
</evidence>
<dbReference type="OrthoDB" id="9789527at2"/>
<gene>
    <name evidence="7" type="ORF">DSCA_42850</name>
</gene>
<evidence type="ECO:0000256" key="3">
    <source>
        <dbReference type="ARBA" id="ARBA00022692"/>
    </source>
</evidence>
<protein>
    <submittedName>
        <fullName evidence="7">MATE family efflux transporter</fullName>
    </submittedName>
</protein>
<dbReference type="AlphaFoldDB" id="A0A5K7YPS8"/>
<comment type="similarity">
    <text evidence="2">Belongs to the multi antimicrobial extrusion (MATE) (TC 2.A.66.1) family.</text>
</comment>
<comment type="subcellular location">
    <subcellularLocation>
        <location evidence="1">Membrane</location>
        <topology evidence="1">Multi-pass membrane protein</topology>
    </subcellularLocation>
</comment>
<name>A0A5K7YPS8_9BACT</name>
<feature type="transmembrane region" description="Helical" evidence="6">
    <location>
        <begin position="237"/>
        <end position="259"/>
    </location>
</feature>
<feature type="transmembrane region" description="Helical" evidence="6">
    <location>
        <begin position="50"/>
        <end position="73"/>
    </location>
</feature>
<feature type="transmembrane region" description="Helical" evidence="6">
    <location>
        <begin position="168"/>
        <end position="189"/>
    </location>
</feature>
<reference evidence="7 8" key="1">
    <citation type="submission" date="2019-11" db="EMBL/GenBank/DDBJ databases">
        <title>Comparative genomics of hydrocarbon-degrading Desulfosarcina strains.</title>
        <authorList>
            <person name="Watanabe M."/>
            <person name="Kojima H."/>
            <person name="Fukui M."/>
        </authorList>
    </citation>
    <scope>NUCLEOTIDE SEQUENCE [LARGE SCALE GENOMIC DNA]</scope>
    <source>
        <strain evidence="7 8">PL12</strain>
    </source>
</reference>
<dbReference type="EMBL" id="AP021874">
    <property type="protein sequence ID" value="BBO70355.1"/>
    <property type="molecule type" value="Genomic_DNA"/>
</dbReference>
<keyword evidence="4 6" id="KW-1133">Transmembrane helix</keyword>
<dbReference type="NCBIfam" id="TIGR00797">
    <property type="entry name" value="matE"/>
    <property type="match status" value="1"/>
</dbReference>
<dbReference type="PANTHER" id="PTHR42893">
    <property type="entry name" value="PROTEIN DETOXIFICATION 44, CHLOROPLASTIC-RELATED"/>
    <property type="match status" value="1"/>
</dbReference>
<feature type="transmembrane region" description="Helical" evidence="6">
    <location>
        <begin position="137"/>
        <end position="161"/>
    </location>
</feature>
<evidence type="ECO:0000256" key="4">
    <source>
        <dbReference type="ARBA" id="ARBA00022989"/>
    </source>
</evidence>
<dbReference type="RefSeq" id="WP_155318313.1">
    <property type="nucleotide sequence ID" value="NZ_AP021874.1"/>
</dbReference>
<feature type="transmembrane region" description="Helical" evidence="6">
    <location>
        <begin position="279"/>
        <end position="301"/>
    </location>
</feature>
<dbReference type="GO" id="GO:0042910">
    <property type="term" value="F:xenobiotic transmembrane transporter activity"/>
    <property type="evidence" value="ECO:0007669"/>
    <property type="project" value="InterPro"/>
</dbReference>
<dbReference type="InterPro" id="IPR002528">
    <property type="entry name" value="MATE_fam"/>
</dbReference>
<sequence length="444" mass="47217">MPADAHTARFLKSPLRTFFSLWVPVLFSLVAEPVTGLVDTAFVARLGADSLASLGVGTMVLSSVFWIFNFLSVGSQTEVSQALGRRDMARGVRMGSLAMFLALCAGLALTLLAWVFAAPVATAMGAAGAVHRQAVVYIQWRAVGAPAVLLTLTAFGILYGLQEMRLPLWIAVGVNAMNILLDGILIFGWGPVPAMGIAGAAAASALSQWIGAGWAAYRVYRRLGFTRRIQIIDVRRLLRVGADMFVRTGMLTVFLLLATRAATRLGPEAGAAHQAIRQVWVFTALFLDASAITAQSLIGWFVGSGQVAEARKVAGFVCLWSTMVGTMLAAAMLGGRHLIADTLVPPSARALFFPAWMAAALTQPIGALAFVTDGIHWGTGDFRYLRNVVVLATACGALGIWMLGGGSPDLLTGIWWVTGAWISIRTCFGLLRIWPAIGKSPLKG</sequence>
<dbReference type="Proteomes" id="UP000427906">
    <property type="component" value="Chromosome"/>
</dbReference>
<feature type="transmembrane region" description="Helical" evidence="6">
    <location>
        <begin position="94"/>
        <end position="117"/>
    </location>
</feature>
<feature type="transmembrane region" description="Helical" evidence="6">
    <location>
        <begin position="21"/>
        <end position="44"/>
    </location>
</feature>
<dbReference type="GO" id="GO:0016020">
    <property type="term" value="C:membrane"/>
    <property type="evidence" value="ECO:0007669"/>
    <property type="project" value="UniProtKB-SubCell"/>
</dbReference>
<feature type="transmembrane region" description="Helical" evidence="6">
    <location>
        <begin position="414"/>
        <end position="434"/>
    </location>
</feature>
<evidence type="ECO:0000256" key="6">
    <source>
        <dbReference type="SAM" id="Phobius"/>
    </source>
</evidence>